<evidence type="ECO:0000256" key="4">
    <source>
        <dbReference type="ARBA" id="ARBA00023139"/>
    </source>
</evidence>
<reference evidence="8 9" key="2">
    <citation type="journal article" date="2011" name="ISME J.">
        <title>RNA-seq reveals cooperative metabolic interactions between two termite-gut spirochete species in co-culture.</title>
        <authorList>
            <person name="Rosenthal A.Z."/>
            <person name="Matson E.G."/>
            <person name="Eldar A."/>
            <person name="Leadbetter J.R."/>
        </authorList>
    </citation>
    <scope>NUCLEOTIDE SEQUENCE [LARGE SCALE GENOMIC DNA]</scope>
    <source>
        <strain evidence="9">ATCC BAA-888 / DSM 13862 / ZAS-9</strain>
    </source>
</reference>
<comment type="subcellular location">
    <subcellularLocation>
        <location evidence="1">Membrane</location>
        <topology evidence="1">Lipid-anchor</topology>
    </subcellularLocation>
</comment>
<dbReference type="HOGENOM" id="CLU_067080_0_0_12"/>
<keyword evidence="3" id="KW-0472">Membrane</keyword>
<keyword evidence="2 7" id="KW-0732">Signal</keyword>
<organism evidence="8 9">
    <name type="scientific">Leadbettera azotonutricia (strain ATCC BAA-888 / DSM 13862 / ZAS-9)</name>
    <name type="common">Treponema azotonutricium</name>
    <dbReference type="NCBI Taxonomy" id="545695"/>
    <lineage>
        <taxon>Bacteria</taxon>
        <taxon>Pseudomonadati</taxon>
        <taxon>Spirochaetota</taxon>
        <taxon>Spirochaetia</taxon>
        <taxon>Spirochaetales</taxon>
        <taxon>Breznakiellaceae</taxon>
        <taxon>Leadbettera</taxon>
    </lineage>
</organism>
<evidence type="ECO:0000256" key="3">
    <source>
        <dbReference type="ARBA" id="ARBA00023136"/>
    </source>
</evidence>
<comment type="similarity">
    <text evidence="6">Belongs to the nlpA lipoprotein family.</text>
</comment>
<keyword evidence="9" id="KW-1185">Reference proteome</keyword>
<evidence type="ECO:0000256" key="2">
    <source>
        <dbReference type="ARBA" id="ARBA00022729"/>
    </source>
</evidence>
<evidence type="ECO:0000256" key="7">
    <source>
        <dbReference type="SAM" id="SignalP"/>
    </source>
</evidence>
<dbReference type="InterPro" id="IPR004872">
    <property type="entry name" value="Lipoprotein_NlpA"/>
</dbReference>
<evidence type="ECO:0000256" key="5">
    <source>
        <dbReference type="ARBA" id="ARBA00023288"/>
    </source>
</evidence>
<gene>
    <name evidence="8" type="primary">metQ_1</name>
    <name evidence="8" type="ordered locus">TREAZ_3549</name>
</gene>
<dbReference type="PANTHER" id="PTHR30429">
    <property type="entry name" value="D-METHIONINE-BINDING LIPOPROTEIN METQ"/>
    <property type="match status" value="1"/>
</dbReference>
<dbReference type="PIRSF" id="PIRSF002854">
    <property type="entry name" value="MetQ"/>
    <property type="match status" value="1"/>
</dbReference>
<keyword evidence="4" id="KW-0564">Palmitate</keyword>
<feature type="signal peptide" evidence="7">
    <location>
        <begin position="1"/>
        <end position="20"/>
    </location>
</feature>
<keyword evidence="5 6" id="KW-0449">Lipoprotein</keyword>
<dbReference type="OrthoDB" id="9812878at2"/>
<feature type="chain" id="PRO_5003329394" description="Lipoprotein" evidence="7">
    <location>
        <begin position="21"/>
        <end position="277"/>
    </location>
</feature>
<dbReference type="AlphaFoldDB" id="F5Y708"/>
<proteinExistence type="inferred from homology"/>
<protein>
    <recommendedName>
        <fullName evidence="6">Lipoprotein</fullName>
    </recommendedName>
</protein>
<evidence type="ECO:0000256" key="1">
    <source>
        <dbReference type="ARBA" id="ARBA00004635"/>
    </source>
</evidence>
<dbReference type="RefSeq" id="WP_015712029.1">
    <property type="nucleotide sequence ID" value="NC_015577.1"/>
</dbReference>
<evidence type="ECO:0000256" key="6">
    <source>
        <dbReference type="PIRNR" id="PIRNR002854"/>
    </source>
</evidence>
<dbReference type="PANTHER" id="PTHR30429:SF0">
    <property type="entry name" value="METHIONINE-BINDING LIPOPROTEIN METQ"/>
    <property type="match status" value="1"/>
</dbReference>
<evidence type="ECO:0000313" key="9">
    <source>
        <dbReference type="Proteomes" id="UP000009222"/>
    </source>
</evidence>
<name>F5Y708_LEAAZ</name>
<reference evidence="9" key="1">
    <citation type="submission" date="2009-12" db="EMBL/GenBank/DDBJ databases">
        <title>Complete sequence of Treponema azotonutricium strain ZAS-9.</title>
        <authorList>
            <person name="Tetu S.G."/>
            <person name="Matson E."/>
            <person name="Ren Q."/>
            <person name="Seshadri R."/>
            <person name="Elbourne L."/>
            <person name="Hassan K.A."/>
            <person name="Durkin A."/>
            <person name="Radune D."/>
            <person name="Mohamoud Y."/>
            <person name="Shay R."/>
            <person name="Jin S."/>
            <person name="Zhang X."/>
            <person name="Lucey K."/>
            <person name="Ballor N.R."/>
            <person name="Ottesen E."/>
            <person name="Rosenthal R."/>
            <person name="Allen A."/>
            <person name="Leadbetter J.R."/>
            <person name="Paulsen I.T."/>
        </authorList>
    </citation>
    <scope>NUCLEOTIDE SEQUENCE [LARGE SCALE GENOMIC DNA]</scope>
    <source>
        <strain evidence="9">ATCC BAA-888 / DSM 13862 / ZAS-9</strain>
    </source>
</reference>
<evidence type="ECO:0000313" key="8">
    <source>
        <dbReference type="EMBL" id="AEF81408.1"/>
    </source>
</evidence>
<dbReference type="EMBL" id="CP001841">
    <property type="protein sequence ID" value="AEF81408.1"/>
    <property type="molecule type" value="Genomic_DNA"/>
</dbReference>
<dbReference type="SUPFAM" id="SSF53850">
    <property type="entry name" value="Periplasmic binding protein-like II"/>
    <property type="match status" value="1"/>
</dbReference>
<dbReference type="KEGG" id="taz:TREAZ_3549"/>
<sequence>MKRTAVLVAGLVLISSLAFAGGKSEASGAQTTKAGGNSTRLKVQADIVPHAELLEFVKPTLAAQGIDIEIITTTDSSLANEQVANGELDVNFFQHEPYLKSIVAERGFDLVNGGNIHVEPIGAYSVKYKTVNEVPNNAKIAIPNDATNEYRALRILEQAGFITLKKGVDVYQTTVANTVDKYVKPITLQELDSALIIRVKEDFDVYITNTNKILEAGIDTTQVLFREGKDSPYANILAVKASRVNDPAIKALFVALTSEDVRKFIDSKYKGAVIPAF</sequence>
<dbReference type="InParanoid" id="F5Y708"/>
<dbReference type="Proteomes" id="UP000009222">
    <property type="component" value="Chromosome"/>
</dbReference>
<dbReference type="Gene3D" id="3.40.190.10">
    <property type="entry name" value="Periplasmic binding protein-like II"/>
    <property type="match status" value="2"/>
</dbReference>
<dbReference type="Pfam" id="PF03180">
    <property type="entry name" value="Lipoprotein_9"/>
    <property type="match status" value="1"/>
</dbReference>
<dbReference type="STRING" id="545695.TREAZ_3549"/>
<accession>F5Y708</accession>
<dbReference type="GO" id="GO:0016020">
    <property type="term" value="C:membrane"/>
    <property type="evidence" value="ECO:0007669"/>
    <property type="project" value="UniProtKB-SubCell"/>
</dbReference>
<dbReference type="eggNOG" id="COG1464">
    <property type="taxonomic scope" value="Bacteria"/>
</dbReference>